<evidence type="ECO:0000313" key="2">
    <source>
        <dbReference type="Proteomes" id="UP000823749"/>
    </source>
</evidence>
<sequence length="140" mass="15231">MARGIDRSRTVRSLIDFAKSAEGGGAAAVREMLRARNHDGDTPLHLVARLLMAPVLELFDAIGTLLTKEDPWLDHGPNKAGETPLYLYVDQGFKVKDLSQMLETCTTPEYGGPSGTTALHVAVMCRKYNLCKVQVAGSFP</sequence>
<gene>
    <name evidence="1" type="ORF">RHGRI_012170</name>
</gene>
<comment type="caution">
    <text evidence="1">The sequence shown here is derived from an EMBL/GenBank/DDBJ whole genome shotgun (WGS) entry which is preliminary data.</text>
</comment>
<proteinExistence type="predicted"/>
<keyword evidence="2" id="KW-1185">Reference proteome</keyword>
<dbReference type="SUPFAM" id="SSF48403">
    <property type="entry name" value="Ankyrin repeat"/>
    <property type="match status" value="1"/>
</dbReference>
<evidence type="ECO:0000313" key="1">
    <source>
        <dbReference type="EMBL" id="KAG5554527.1"/>
    </source>
</evidence>
<dbReference type="Proteomes" id="UP000823749">
    <property type="component" value="Chromosome 4"/>
</dbReference>
<dbReference type="PANTHER" id="PTHR24121:SF22">
    <property type="entry name" value="PROTEIN ACCELERATED CELL DEATH 6-LIKE"/>
    <property type="match status" value="1"/>
</dbReference>
<dbReference type="Gene3D" id="1.25.40.20">
    <property type="entry name" value="Ankyrin repeat-containing domain"/>
    <property type="match status" value="1"/>
</dbReference>
<dbReference type="EMBL" id="JACTNZ010000004">
    <property type="protein sequence ID" value="KAG5554527.1"/>
    <property type="molecule type" value="Genomic_DNA"/>
</dbReference>
<dbReference type="AlphaFoldDB" id="A0AAV6KPF2"/>
<accession>A0AAV6KPF2</accession>
<organism evidence="1 2">
    <name type="scientific">Rhododendron griersonianum</name>
    <dbReference type="NCBI Taxonomy" id="479676"/>
    <lineage>
        <taxon>Eukaryota</taxon>
        <taxon>Viridiplantae</taxon>
        <taxon>Streptophyta</taxon>
        <taxon>Embryophyta</taxon>
        <taxon>Tracheophyta</taxon>
        <taxon>Spermatophyta</taxon>
        <taxon>Magnoliopsida</taxon>
        <taxon>eudicotyledons</taxon>
        <taxon>Gunneridae</taxon>
        <taxon>Pentapetalae</taxon>
        <taxon>asterids</taxon>
        <taxon>Ericales</taxon>
        <taxon>Ericaceae</taxon>
        <taxon>Ericoideae</taxon>
        <taxon>Rhodoreae</taxon>
        <taxon>Rhododendron</taxon>
    </lineage>
</organism>
<dbReference type="PANTHER" id="PTHR24121">
    <property type="entry name" value="NO MECHANORECEPTOR POTENTIAL C, ISOFORM D-RELATED"/>
    <property type="match status" value="1"/>
</dbReference>
<reference evidence="1" key="1">
    <citation type="submission" date="2020-08" db="EMBL/GenBank/DDBJ databases">
        <title>Plant Genome Project.</title>
        <authorList>
            <person name="Zhang R.-G."/>
        </authorList>
    </citation>
    <scope>NUCLEOTIDE SEQUENCE</scope>
    <source>
        <strain evidence="1">WSP0</strain>
        <tissue evidence="1">Leaf</tissue>
    </source>
</reference>
<name>A0AAV6KPF2_9ERIC</name>
<protein>
    <submittedName>
        <fullName evidence="1">Uncharacterized protein</fullName>
    </submittedName>
</protein>
<dbReference type="InterPro" id="IPR036770">
    <property type="entry name" value="Ankyrin_rpt-contain_sf"/>
</dbReference>